<dbReference type="Proteomes" id="UP001500730">
    <property type="component" value="Unassembled WGS sequence"/>
</dbReference>
<organism evidence="1 2">
    <name type="scientific">Terrabacter carboxydivorans</name>
    <dbReference type="NCBI Taxonomy" id="619730"/>
    <lineage>
        <taxon>Bacteria</taxon>
        <taxon>Bacillati</taxon>
        <taxon>Actinomycetota</taxon>
        <taxon>Actinomycetes</taxon>
        <taxon>Micrococcales</taxon>
        <taxon>Intrasporangiaceae</taxon>
        <taxon>Terrabacter</taxon>
    </lineage>
</organism>
<dbReference type="RefSeq" id="WP_344252785.1">
    <property type="nucleotide sequence ID" value="NZ_BAAARE010000002.1"/>
</dbReference>
<name>A0ABP5XY87_9MICO</name>
<dbReference type="SUPFAM" id="SSF52540">
    <property type="entry name" value="P-loop containing nucleoside triphosphate hydrolases"/>
    <property type="match status" value="1"/>
</dbReference>
<keyword evidence="2" id="KW-1185">Reference proteome</keyword>
<accession>A0ABP5XY87</accession>
<dbReference type="NCBIfam" id="NF033441">
    <property type="entry name" value="BREX_BrxC"/>
    <property type="match status" value="1"/>
</dbReference>
<dbReference type="EMBL" id="BAAARE010000002">
    <property type="protein sequence ID" value="GAA2471336.1"/>
    <property type="molecule type" value="Genomic_DNA"/>
</dbReference>
<gene>
    <name evidence="1" type="primary">brxC</name>
    <name evidence="1" type="ORF">GCM10009858_05880</name>
</gene>
<sequence length="1153" mass="126107">MEPTQMLNRDVFAVDPTGRKLPNDGVTTLDRPRTDAEWSVLKYELEQFVVEGEYREGLRRLLTSFLASVDRQVQPACWVSGFYGSGKSHFLRVLSYLWTNPTIDGVSARSLVNLPDDVRDLLREMDSFLRRDRAVTFAAGGVLRQGSSSSVAQPLLEIVLSSADLPTQYGPARFAMWLRADGLWEEFLKALAKRDKGPDEVNRNLFVSSAIREALLEVKPGWADSVAEAGRSIQANYQIRDVSDDMVVDTIREVLEGIARDSEYGDRANLPLTLLVVDEMQQFLGDDVQLLLEMQNIIERLTREFEGRLLVVAAGQSALTANEMLARFQDRFTMQVQLQSRDVETVVRQVVLRKDPVHRPDLEDALARVSGEIARHLGGTKLAAHPADQSDLVNDYPLLPTRRRFMESALRAVDRGAAGQLRSQLRVTLEAVGEVAQQPLGNVVPGDVIFRSKRDDMLNQGVLLHELGDRIMAVRDGSADGDLRARAVELVFLISQLDEGEGLRPNTETLADLMVTDLNAGSAALRARLPALLDPLVGDLLVLDEGEYRLQSPTDAEWNRAFRERRQAYLINTSEQLQARDDALRTRLGMEMSTVKVVQGSTRTPRKYTSHFGEAAPHETDQELLVWIRNGWDTTEALIRTTAAELGMDSSVVTVFVPKTRDQDFKNAIADWRAAAYVLSTMAAPTTEEGVKARDAMQSQERRAREKVEGYASDAVRAAQILAGGGDAVSTGGTFTSSLSAALSNAAVRKFPQFRQADHSGWGTVFKRAKEGNTDALGVVGHQGPMGSNVVVKEVKTQLQAQSTTGLALQKHFSAAPYGWPREAVWGALAALVLSEEVSAWDGARRVLSSQLTENGMGKLEFRVEAIALTFQQRQQLKLLANRVGVSASPPDVPASLDALTAAASAAGGPAPAPASPDTARIAQLKGKVGVERDAAVADAAAELVGLYETWQSQAQKKDARLREWEEAVRLVTHAVSLPAHGHLESQLNAIRDQRALLDDPNPLNDVLAAARSALRDRIRELHQAAQSAVAAESEKLAKAAHWNELDAAAQEELKRDHRLTPPAEPSIASDSALLEHLAKHPVELMEQAVPAAAGAGAAAREELVHRFAPQAVPLALPGQVIETHEQADAYVQRIRELITSQLDSGRTVSIQG</sequence>
<proteinExistence type="predicted"/>
<protein>
    <submittedName>
        <fullName evidence="1">BREX system P-loop protein BrxC</fullName>
    </submittedName>
</protein>
<evidence type="ECO:0000313" key="2">
    <source>
        <dbReference type="Proteomes" id="UP001500730"/>
    </source>
</evidence>
<dbReference type="InterPro" id="IPR027417">
    <property type="entry name" value="P-loop_NTPase"/>
</dbReference>
<reference evidence="2" key="1">
    <citation type="journal article" date="2019" name="Int. J. Syst. Evol. Microbiol.">
        <title>The Global Catalogue of Microorganisms (GCM) 10K type strain sequencing project: providing services to taxonomists for standard genome sequencing and annotation.</title>
        <authorList>
            <consortium name="The Broad Institute Genomics Platform"/>
            <consortium name="The Broad Institute Genome Sequencing Center for Infectious Disease"/>
            <person name="Wu L."/>
            <person name="Ma J."/>
        </authorList>
    </citation>
    <scope>NUCLEOTIDE SEQUENCE [LARGE SCALE GENOMIC DNA]</scope>
    <source>
        <strain evidence="2">JCM 16259</strain>
    </source>
</reference>
<evidence type="ECO:0000313" key="1">
    <source>
        <dbReference type="EMBL" id="GAA2471336.1"/>
    </source>
</evidence>
<comment type="caution">
    <text evidence="1">The sequence shown here is derived from an EMBL/GenBank/DDBJ whole genome shotgun (WGS) entry which is preliminary data.</text>
</comment>
<dbReference type="InterPro" id="IPR047679">
    <property type="entry name" value="BREX_BrxC"/>
</dbReference>